<dbReference type="PANTHER" id="PTHR43673:SF10">
    <property type="entry name" value="NADH DEHYDROGENASE_NAD(P)H NITROREDUCTASE XCC3605-RELATED"/>
    <property type="match status" value="1"/>
</dbReference>
<evidence type="ECO:0000313" key="5">
    <source>
        <dbReference type="Proteomes" id="UP000517916"/>
    </source>
</evidence>
<protein>
    <submittedName>
        <fullName evidence="4">Nitroreductase</fullName>
    </submittedName>
</protein>
<dbReference type="RefSeq" id="WP_025359102.1">
    <property type="nucleotide sequence ID" value="NZ_BAAABQ010000046.1"/>
</dbReference>
<dbReference type="Gene3D" id="3.40.109.10">
    <property type="entry name" value="NADH Oxidase"/>
    <property type="match status" value="1"/>
</dbReference>
<organism evidence="4 5">
    <name type="scientific">Kutzneria viridogrisea</name>
    <dbReference type="NCBI Taxonomy" id="47990"/>
    <lineage>
        <taxon>Bacteria</taxon>
        <taxon>Bacillati</taxon>
        <taxon>Actinomycetota</taxon>
        <taxon>Actinomycetes</taxon>
        <taxon>Pseudonocardiales</taxon>
        <taxon>Pseudonocardiaceae</taxon>
        <taxon>Kutzneria</taxon>
    </lineage>
</organism>
<keyword evidence="5" id="KW-1185">Reference proteome</keyword>
<evidence type="ECO:0000313" key="4">
    <source>
        <dbReference type="EMBL" id="MBA8923274.1"/>
    </source>
</evidence>
<dbReference type="EMBL" id="JACJID010000001">
    <property type="protein sequence ID" value="MBA8923274.1"/>
    <property type="molecule type" value="Genomic_DNA"/>
</dbReference>
<feature type="domain" description="Nitroreductase" evidence="3">
    <location>
        <begin position="12"/>
        <end position="179"/>
    </location>
</feature>
<accession>A0ABR6B9J6</accession>
<proteinExistence type="inferred from homology"/>
<dbReference type="InterPro" id="IPR000415">
    <property type="entry name" value="Nitroreductase-like"/>
</dbReference>
<comment type="caution">
    <text evidence="4">The sequence shown here is derived from an EMBL/GenBank/DDBJ whole genome shotgun (WGS) entry which is preliminary data.</text>
</comment>
<gene>
    <name evidence="4" type="ORF">BC739_000471</name>
</gene>
<dbReference type="SUPFAM" id="SSF55469">
    <property type="entry name" value="FMN-dependent nitroreductase-like"/>
    <property type="match status" value="1"/>
</dbReference>
<reference evidence="4 5" key="1">
    <citation type="submission" date="2020-08" db="EMBL/GenBank/DDBJ databases">
        <title>Genomic Encyclopedia of Archaeal and Bacterial Type Strains, Phase II (KMG-II): from individual species to whole genera.</title>
        <authorList>
            <person name="Goeker M."/>
        </authorList>
    </citation>
    <scope>NUCLEOTIDE SEQUENCE [LARGE SCALE GENOMIC DNA]</scope>
    <source>
        <strain evidence="4 5">DSM 43850</strain>
    </source>
</reference>
<dbReference type="PANTHER" id="PTHR43673">
    <property type="entry name" value="NAD(P)H NITROREDUCTASE YDGI-RELATED"/>
    <property type="match status" value="1"/>
</dbReference>
<name>A0ABR6B9J6_9PSEU</name>
<sequence length="206" mass="22699">MNEYLDQVLTTTRTVRRGLDFDRPVDVELIEQCLELACHAPNGANRQDWRFLVLDDPAVKAEVAGYYRLASREYLARSGAAEGPMGRSASALADRLHQAPVLLLACQLGRVAADAPPAKLSSFYGSVYPALWGFMLAARSRGLGTAMTTVHLAYEREVAQLLGIPFERVTQVALVVVGHLAVPPSRAPRNPVAEVVARNTWRWDCW</sequence>
<evidence type="ECO:0000256" key="1">
    <source>
        <dbReference type="ARBA" id="ARBA00007118"/>
    </source>
</evidence>
<evidence type="ECO:0000259" key="3">
    <source>
        <dbReference type="Pfam" id="PF00881"/>
    </source>
</evidence>
<dbReference type="Proteomes" id="UP000517916">
    <property type="component" value="Unassembled WGS sequence"/>
</dbReference>
<dbReference type="Pfam" id="PF00881">
    <property type="entry name" value="Nitroreductase"/>
    <property type="match status" value="1"/>
</dbReference>
<keyword evidence="2" id="KW-0560">Oxidoreductase</keyword>
<dbReference type="CDD" id="cd02062">
    <property type="entry name" value="Nitro_FMN_reductase"/>
    <property type="match status" value="1"/>
</dbReference>
<dbReference type="InterPro" id="IPR029479">
    <property type="entry name" value="Nitroreductase"/>
</dbReference>
<evidence type="ECO:0000256" key="2">
    <source>
        <dbReference type="ARBA" id="ARBA00023002"/>
    </source>
</evidence>
<comment type="similarity">
    <text evidence="1">Belongs to the nitroreductase family.</text>
</comment>